<dbReference type="InterPro" id="IPR013078">
    <property type="entry name" value="His_Pase_superF_clade-1"/>
</dbReference>
<feature type="active site" description="Tele-phosphohistidine intermediate" evidence="1">
    <location>
        <position position="10"/>
    </location>
</feature>
<evidence type="ECO:0000313" key="4">
    <source>
        <dbReference type="Proteomes" id="UP000535491"/>
    </source>
</evidence>
<evidence type="ECO:0000313" key="3">
    <source>
        <dbReference type="EMBL" id="MBA4492854.1"/>
    </source>
</evidence>
<dbReference type="Proteomes" id="UP000535491">
    <property type="component" value="Unassembled WGS sequence"/>
</dbReference>
<dbReference type="PRINTS" id="PR00991">
    <property type="entry name" value="6PFRUCTKNASE"/>
</dbReference>
<dbReference type="GO" id="GO:0005737">
    <property type="term" value="C:cytoplasm"/>
    <property type="evidence" value="ECO:0007669"/>
    <property type="project" value="TreeGrafter"/>
</dbReference>
<dbReference type="EMBL" id="JACEIQ010000001">
    <property type="protein sequence ID" value="MBA4492854.1"/>
    <property type="molecule type" value="Genomic_DNA"/>
</dbReference>
<dbReference type="PANTHER" id="PTHR48100">
    <property type="entry name" value="BROAD-SPECIFICITY PHOSPHATASE YOR283W-RELATED"/>
    <property type="match status" value="1"/>
</dbReference>
<dbReference type="SUPFAM" id="SSF53254">
    <property type="entry name" value="Phosphoglycerate mutase-like"/>
    <property type="match status" value="1"/>
</dbReference>
<dbReference type="AlphaFoldDB" id="A0A7W1WNA4"/>
<protein>
    <submittedName>
        <fullName evidence="3">Histidine phosphatase family protein</fullName>
    </submittedName>
</protein>
<evidence type="ECO:0000256" key="1">
    <source>
        <dbReference type="PIRSR" id="PIRSR613078-1"/>
    </source>
</evidence>
<reference evidence="3 4" key="1">
    <citation type="submission" date="2020-07" db="EMBL/GenBank/DDBJ databases">
        <authorList>
            <person name="Feng H."/>
        </authorList>
    </citation>
    <scope>NUCLEOTIDE SEQUENCE [LARGE SCALE GENOMIC DNA]</scope>
    <source>
        <strain evidence="4">s-10</strain>
    </source>
</reference>
<feature type="binding site" evidence="2">
    <location>
        <position position="59"/>
    </location>
    <ligand>
        <name>substrate</name>
    </ligand>
</feature>
<dbReference type="PANTHER" id="PTHR48100:SF1">
    <property type="entry name" value="HISTIDINE PHOSPHATASE FAMILY PROTEIN-RELATED"/>
    <property type="match status" value="1"/>
</dbReference>
<proteinExistence type="predicted"/>
<dbReference type="GO" id="GO:0016791">
    <property type="term" value="F:phosphatase activity"/>
    <property type="evidence" value="ECO:0007669"/>
    <property type="project" value="TreeGrafter"/>
</dbReference>
<dbReference type="InterPro" id="IPR050275">
    <property type="entry name" value="PGM_Phosphatase"/>
</dbReference>
<dbReference type="InterPro" id="IPR003094">
    <property type="entry name" value="6Pfruct_kin"/>
</dbReference>
<gene>
    <name evidence="3" type="ORF">H1191_00815</name>
</gene>
<evidence type="ECO:0000256" key="2">
    <source>
        <dbReference type="PIRSR" id="PIRSR613078-2"/>
    </source>
</evidence>
<name>A0A7W1WNA4_9BACL</name>
<dbReference type="Pfam" id="PF00300">
    <property type="entry name" value="His_Phos_1"/>
    <property type="match status" value="1"/>
</dbReference>
<dbReference type="GO" id="GO:0005524">
    <property type="term" value="F:ATP binding"/>
    <property type="evidence" value="ECO:0007669"/>
    <property type="project" value="InterPro"/>
</dbReference>
<dbReference type="Gene3D" id="3.40.50.1240">
    <property type="entry name" value="Phosphoglycerate mutase-like"/>
    <property type="match status" value="1"/>
</dbReference>
<feature type="active site" description="Proton donor/acceptor" evidence="1">
    <location>
        <position position="83"/>
    </location>
</feature>
<dbReference type="SMART" id="SM00855">
    <property type="entry name" value="PGAM"/>
    <property type="match status" value="1"/>
</dbReference>
<dbReference type="RefSeq" id="WP_181750083.1">
    <property type="nucleotide sequence ID" value="NZ_JACEIQ010000001.1"/>
</dbReference>
<dbReference type="CDD" id="cd07067">
    <property type="entry name" value="HP_PGM_like"/>
    <property type="match status" value="1"/>
</dbReference>
<accession>A0A7W1WNA4</accession>
<comment type="caution">
    <text evidence="3">The sequence shown here is derived from an EMBL/GenBank/DDBJ whole genome shotgun (WGS) entry which is preliminary data.</text>
</comment>
<dbReference type="InterPro" id="IPR029033">
    <property type="entry name" value="His_PPase_superfam"/>
</dbReference>
<feature type="binding site" evidence="2">
    <location>
        <begin position="9"/>
        <end position="16"/>
    </location>
    <ligand>
        <name>substrate</name>
    </ligand>
</feature>
<keyword evidence="4" id="KW-1185">Reference proteome</keyword>
<dbReference type="GO" id="GO:0006003">
    <property type="term" value="P:fructose 2,6-bisphosphate metabolic process"/>
    <property type="evidence" value="ECO:0007669"/>
    <property type="project" value="InterPro"/>
</dbReference>
<organism evidence="3 4">
    <name type="scientific">Paenactinomyces guangxiensis</name>
    <dbReference type="NCBI Taxonomy" id="1490290"/>
    <lineage>
        <taxon>Bacteria</taxon>
        <taxon>Bacillati</taxon>
        <taxon>Bacillota</taxon>
        <taxon>Bacilli</taxon>
        <taxon>Bacillales</taxon>
        <taxon>Thermoactinomycetaceae</taxon>
        <taxon>Paenactinomyces</taxon>
    </lineage>
</organism>
<sequence>MRTHLYFIRHGETVWNREGRVQGHSDIPLSETGLEQARRLAEYLQQQSVSVIYSSDLLRARQTAESIAAKHGVQVQVTSAFRERYGGEWEGLTGAELKEKYPDWETVRFTGGSYGIESTEELQQRIIRELEKIVDKHQGQHIYVVSHGMSINAALTFLTRGEHGTGIIRLHNTSITHLTYEQADGWKLHKINETPHLVVKEEK</sequence>